<dbReference type="STRING" id="381665.SAMN05216554_3275"/>
<feature type="domain" description="FAD-binding FR-type" evidence="1">
    <location>
        <begin position="366"/>
        <end position="534"/>
    </location>
</feature>
<proteinExistence type="predicted"/>
<reference evidence="2 3" key="1">
    <citation type="submission" date="2016-10" db="EMBL/GenBank/DDBJ databases">
        <authorList>
            <person name="de Groot N.N."/>
        </authorList>
    </citation>
    <scope>NUCLEOTIDE SEQUENCE [LARGE SCALE GENOMIC DNA]</scope>
    <source>
        <strain evidence="2 3">CGMCC 4.3491</strain>
    </source>
</reference>
<dbReference type="RefSeq" id="WP_092555672.1">
    <property type="nucleotide sequence ID" value="NZ_FNPZ01000003.1"/>
</dbReference>
<sequence>MSTHHDHSPRQWHQGEEEMHRLLHVPPSGNPTIRGLPDAYAHWMAQTPLLALGTVDDRGRVWTTLLGGQPGVTIPIAPGILGVSTPAHLSPASRHETGAWTGLDPVLNALLSNETDGAAGGKLVAGLAIDLEERTRVKLAGRMVRGIVRGDEPPAARLGSMADAPRVDVQMAITIDETLGNCPKYLNRKTVWPHEAHPALISDSMPLNDAAVRLIDKADIFFISSRHGDESMDTNNRGGAPGFVRVLSNSAADGVTLVYPEYSGNRLLQTLGNLTTDPAVGVTFPDFETGDILYLTGRADILVGVAAAAVMPHSTVAVRIEVDAARFVEDGLFFRGRLLDPSPYDPPVRPLAEELGDLGLSPATTHPVARATLVGRTPITPTVARYTFALAPDTSSPGAAEAYSTLEPWRAGQHVTLDFSADLDRGWSHMRDHDPASLNDDYIRSFTITSAPPQRVDPAAADANRPGEPGSMRFEITVREHGPVTEHLAEWKDGADVTAAVLGFGSDNLVEPGTDADVDTVVVAAGVGITPLVAQAAPLIEAGCLLRVLWSVRADDLPLAIDILRRIDGLAPLTTMFITGEAQADHGDEIRMLEQAGARVRRRRMQQSDLLAEGAEGRRSFFVSVGPDLRKSAMGWLGGQDARFTSFTY</sequence>
<gene>
    <name evidence="2" type="ORF">SAMN05216554_3275</name>
</gene>
<dbReference type="SUPFAM" id="SSF52343">
    <property type="entry name" value="Ferredoxin reductase-like, C-terminal NADP-linked domain"/>
    <property type="match status" value="1"/>
</dbReference>
<dbReference type="InterPro" id="IPR039261">
    <property type="entry name" value="FNR_nucleotide-bd"/>
</dbReference>
<protein>
    <submittedName>
        <fullName evidence="2">Pyridoxamine 5'-phosphate oxidase</fullName>
    </submittedName>
</protein>
<dbReference type="InterPro" id="IPR017938">
    <property type="entry name" value="Riboflavin_synthase-like_b-brl"/>
</dbReference>
<dbReference type="PANTHER" id="PTHR42815">
    <property type="entry name" value="FAD-BINDING, PUTATIVE (AFU_ORTHOLOGUE AFUA_6G07600)-RELATED"/>
    <property type="match status" value="1"/>
</dbReference>
<dbReference type="Proteomes" id="UP000198891">
    <property type="component" value="Unassembled WGS sequence"/>
</dbReference>
<evidence type="ECO:0000313" key="3">
    <source>
        <dbReference type="Proteomes" id="UP000198891"/>
    </source>
</evidence>
<dbReference type="PANTHER" id="PTHR42815:SF2">
    <property type="entry name" value="FAD-BINDING, PUTATIVE (AFU_ORTHOLOGUE AFUA_6G07600)-RELATED"/>
    <property type="match status" value="1"/>
</dbReference>
<accession>A0A1H3S5P1</accession>
<dbReference type="OrthoDB" id="115989at2"/>
<evidence type="ECO:0000259" key="1">
    <source>
        <dbReference type="PROSITE" id="PS51384"/>
    </source>
</evidence>
<keyword evidence="3" id="KW-1185">Reference proteome</keyword>
<dbReference type="InterPro" id="IPR017927">
    <property type="entry name" value="FAD-bd_FR_type"/>
</dbReference>
<dbReference type="PROSITE" id="PS51384">
    <property type="entry name" value="FAD_FR"/>
    <property type="match status" value="1"/>
</dbReference>
<dbReference type="Gene3D" id="2.40.30.10">
    <property type="entry name" value="Translation factors"/>
    <property type="match status" value="1"/>
</dbReference>
<dbReference type="SUPFAM" id="SSF63380">
    <property type="entry name" value="Riboflavin synthase domain-like"/>
    <property type="match status" value="1"/>
</dbReference>
<dbReference type="Gene3D" id="2.30.110.10">
    <property type="entry name" value="Electron Transport, Fmn-binding Protein, Chain A"/>
    <property type="match status" value="1"/>
</dbReference>
<dbReference type="GO" id="GO:0016491">
    <property type="term" value="F:oxidoreductase activity"/>
    <property type="evidence" value="ECO:0007669"/>
    <property type="project" value="InterPro"/>
</dbReference>
<evidence type="ECO:0000313" key="2">
    <source>
        <dbReference type="EMBL" id="SDZ32449.1"/>
    </source>
</evidence>
<dbReference type="EMBL" id="FNPZ01000003">
    <property type="protein sequence ID" value="SDZ32449.1"/>
    <property type="molecule type" value="Genomic_DNA"/>
</dbReference>
<dbReference type="AlphaFoldDB" id="A0A1H3S5P1"/>
<organism evidence="2 3">
    <name type="scientific">Herbiconiux ginsengi</name>
    <dbReference type="NCBI Taxonomy" id="381665"/>
    <lineage>
        <taxon>Bacteria</taxon>
        <taxon>Bacillati</taxon>
        <taxon>Actinomycetota</taxon>
        <taxon>Actinomycetes</taxon>
        <taxon>Micrococcales</taxon>
        <taxon>Microbacteriaceae</taxon>
        <taxon>Herbiconiux</taxon>
    </lineage>
</organism>
<dbReference type="InterPro" id="IPR012349">
    <property type="entry name" value="Split_barrel_FMN-bd"/>
</dbReference>
<name>A0A1H3S5P1_9MICO</name>